<feature type="region of interest" description="Disordered" evidence="1">
    <location>
        <begin position="70"/>
        <end position="97"/>
    </location>
</feature>
<reference evidence="2 3" key="1">
    <citation type="submission" date="2016-11" db="EMBL/GenBank/DDBJ databases">
        <title>Study of marine rhodopsin-containing bacteria.</title>
        <authorList>
            <person name="Yoshizawa S."/>
            <person name="Kumagai Y."/>
            <person name="Kogure K."/>
        </authorList>
    </citation>
    <scope>NUCLEOTIDE SEQUENCE [LARGE SCALE GENOMIC DNA]</scope>
    <source>
        <strain evidence="2 3">SG-29</strain>
    </source>
</reference>
<gene>
    <name evidence="2" type="ORF">BSZ36_17615</name>
</gene>
<dbReference type="Proteomes" id="UP000216446">
    <property type="component" value="Unassembled WGS sequence"/>
</dbReference>
<dbReference type="EMBL" id="MQWB01000011">
    <property type="protein sequence ID" value="OZC01265.1"/>
    <property type="molecule type" value="Genomic_DNA"/>
</dbReference>
<name>A0A259TU26_9BACT</name>
<keyword evidence="3" id="KW-1185">Reference proteome</keyword>
<organism evidence="2 3">
    <name type="scientific">Rubricoccus marinus</name>
    <dbReference type="NCBI Taxonomy" id="716817"/>
    <lineage>
        <taxon>Bacteria</taxon>
        <taxon>Pseudomonadati</taxon>
        <taxon>Rhodothermota</taxon>
        <taxon>Rhodothermia</taxon>
        <taxon>Rhodothermales</taxon>
        <taxon>Rubricoccaceae</taxon>
        <taxon>Rubricoccus</taxon>
    </lineage>
</organism>
<sequence length="97" mass="10823">MAVQTCSQISTAMRRRPTIRVFLHEHRYVARFSSPDVLKTFEQDTLPTAYAAGANPLDVLRSVARDNPRAEVILAPSSSTRPDRPTTEGLRDQPTTN</sequence>
<accession>A0A259TU26</accession>
<protein>
    <submittedName>
        <fullName evidence="2">Uncharacterized protein</fullName>
    </submittedName>
</protein>
<feature type="compositionally biased region" description="Basic and acidic residues" evidence="1">
    <location>
        <begin position="81"/>
        <end position="91"/>
    </location>
</feature>
<comment type="caution">
    <text evidence="2">The sequence shown here is derived from an EMBL/GenBank/DDBJ whole genome shotgun (WGS) entry which is preliminary data.</text>
</comment>
<proteinExistence type="predicted"/>
<evidence type="ECO:0000313" key="3">
    <source>
        <dbReference type="Proteomes" id="UP000216446"/>
    </source>
</evidence>
<evidence type="ECO:0000313" key="2">
    <source>
        <dbReference type="EMBL" id="OZC01265.1"/>
    </source>
</evidence>
<dbReference type="InParanoid" id="A0A259TU26"/>
<dbReference type="AlphaFoldDB" id="A0A259TU26"/>
<evidence type="ECO:0000256" key="1">
    <source>
        <dbReference type="SAM" id="MobiDB-lite"/>
    </source>
</evidence>